<sequence>LYDYATYDEYGPLPSKAPTAYDEEVGPGVAAETDISESTVAGSQAAFGQKGEKGEPAVIEPVRSNMVFQDPLAFRDPRALLEILVTEVRLVALVFLVLMAYQDHQVPC</sequence>
<evidence type="ECO:0000256" key="1">
    <source>
        <dbReference type="SAM" id="Phobius"/>
    </source>
</evidence>
<evidence type="ECO:0000313" key="3">
    <source>
        <dbReference type="Proteomes" id="UP001434883"/>
    </source>
</evidence>
<feature type="transmembrane region" description="Helical" evidence="1">
    <location>
        <begin position="79"/>
        <end position="101"/>
    </location>
</feature>
<dbReference type="EMBL" id="JAHRIN010058903">
    <property type="protein sequence ID" value="MEQ2211399.1"/>
    <property type="molecule type" value="Genomic_DNA"/>
</dbReference>
<organism evidence="2 3">
    <name type="scientific">Xenoophorus captivus</name>
    <dbReference type="NCBI Taxonomy" id="1517983"/>
    <lineage>
        <taxon>Eukaryota</taxon>
        <taxon>Metazoa</taxon>
        <taxon>Chordata</taxon>
        <taxon>Craniata</taxon>
        <taxon>Vertebrata</taxon>
        <taxon>Euteleostomi</taxon>
        <taxon>Actinopterygii</taxon>
        <taxon>Neopterygii</taxon>
        <taxon>Teleostei</taxon>
        <taxon>Neoteleostei</taxon>
        <taxon>Acanthomorphata</taxon>
        <taxon>Ovalentaria</taxon>
        <taxon>Atherinomorphae</taxon>
        <taxon>Cyprinodontiformes</taxon>
        <taxon>Goodeidae</taxon>
        <taxon>Xenoophorus</taxon>
    </lineage>
</organism>
<gene>
    <name evidence="2" type="ORF">XENOCAPTIV_029696</name>
</gene>
<protein>
    <submittedName>
        <fullName evidence="2">Uncharacterized protein</fullName>
    </submittedName>
</protein>
<accession>A0ABV0RT40</accession>
<keyword evidence="1" id="KW-0812">Transmembrane</keyword>
<proteinExistence type="predicted"/>
<comment type="caution">
    <text evidence="2">The sequence shown here is derived from an EMBL/GenBank/DDBJ whole genome shotgun (WGS) entry which is preliminary data.</text>
</comment>
<dbReference type="Proteomes" id="UP001434883">
    <property type="component" value="Unassembled WGS sequence"/>
</dbReference>
<keyword evidence="3" id="KW-1185">Reference proteome</keyword>
<keyword evidence="1" id="KW-1133">Transmembrane helix</keyword>
<name>A0ABV0RT40_9TELE</name>
<reference evidence="2 3" key="1">
    <citation type="submission" date="2021-06" db="EMBL/GenBank/DDBJ databases">
        <authorList>
            <person name="Palmer J.M."/>
        </authorList>
    </citation>
    <scope>NUCLEOTIDE SEQUENCE [LARGE SCALE GENOMIC DNA]</scope>
    <source>
        <strain evidence="2 3">XC_2019</strain>
        <tissue evidence="2">Muscle</tissue>
    </source>
</reference>
<evidence type="ECO:0000313" key="2">
    <source>
        <dbReference type="EMBL" id="MEQ2211399.1"/>
    </source>
</evidence>
<keyword evidence="1" id="KW-0472">Membrane</keyword>
<feature type="non-terminal residue" evidence="2">
    <location>
        <position position="1"/>
    </location>
</feature>